<gene>
    <name evidence="1" type="ORF">JOE69_002723</name>
</gene>
<dbReference type="PANTHER" id="PTHR48228">
    <property type="entry name" value="SUCCINYL-COA--D-CITRAMALATE COA-TRANSFERASE"/>
    <property type="match status" value="1"/>
</dbReference>
<dbReference type="Gene3D" id="3.40.50.10540">
    <property type="entry name" value="Crotonobetainyl-coa:carnitine coa-transferase, domain 1"/>
    <property type="match status" value="1"/>
</dbReference>
<keyword evidence="1" id="KW-0413">Isomerase</keyword>
<dbReference type="EC" id="5.1.99.4" evidence="1"/>
<dbReference type="GO" id="GO:0008111">
    <property type="term" value="F:alpha-methylacyl-CoA racemase activity"/>
    <property type="evidence" value="ECO:0007669"/>
    <property type="project" value="UniProtKB-EC"/>
</dbReference>
<dbReference type="EMBL" id="JAVDQF010000001">
    <property type="protein sequence ID" value="MDR6270485.1"/>
    <property type="molecule type" value="Genomic_DNA"/>
</dbReference>
<dbReference type="Pfam" id="PF02515">
    <property type="entry name" value="CoA_transf_3"/>
    <property type="match status" value="1"/>
</dbReference>
<organism evidence="1 2">
    <name type="scientific">Arthrobacter russicus</name>
    <dbReference type="NCBI Taxonomy" id="172040"/>
    <lineage>
        <taxon>Bacteria</taxon>
        <taxon>Bacillati</taxon>
        <taxon>Actinomycetota</taxon>
        <taxon>Actinomycetes</taxon>
        <taxon>Micrococcales</taxon>
        <taxon>Micrococcaceae</taxon>
        <taxon>Arthrobacter</taxon>
    </lineage>
</organism>
<dbReference type="Gene3D" id="3.30.1540.10">
    <property type="entry name" value="formyl-coa transferase, domain 3"/>
    <property type="match status" value="1"/>
</dbReference>
<dbReference type="RefSeq" id="WP_309799586.1">
    <property type="nucleotide sequence ID" value="NZ_BAAAHY010000007.1"/>
</dbReference>
<evidence type="ECO:0000313" key="1">
    <source>
        <dbReference type="EMBL" id="MDR6270485.1"/>
    </source>
</evidence>
<protein>
    <submittedName>
        <fullName evidence="1">Alpha-methylacyl-CoA racemase</fullName>
        <ecNumber evidence="1">5.1.99.4</ecNumber>
    </submittedName>
</protein>
<dbReference type="Proteomes" id="UP001185069">
    <property type="component" value="Unassembled WGS sequence"/>
</dbReference>
<dbReference type="PANTHER" id="PTHR48228:SF5">
    <property type="entry name" value="ALPHA-METHYLACYL-COA RACEMASE"/>
    <property type="match status" value="1"/>
</dbReference>
<comment type="caution">
    <text evidence="1">The sequence shown here is derived from an EMBL/GenBank/DDBJ whole genome shotgun (WGS) entry which is preliminary data.</text>
</comment>
<dbReference type="InterPro" id="IPR044855">
    <property type="entry name" value="CoA-Trfase_III_dom3_sf"/>
</dbReference>
<name>A0ABU1JDJ3_9MICC</name>
<proteinExistence type="predicted"/>
<reference evidence="1 2" key="1">
    <citation type="submission" date="2023-07" db="EMBL/GenBank/DDBJ databases">
        <title>Sequencing the genomes of 1000 actinobacteria strains.</title>
        <authorList>
            <person name="Klenk H.-P."/>
        </authorList>
    </citation>
    <scope>NUCLEOTIDE SEQUENCE [LARGE SCALE GENOMIC DNA]</scope>
    <source>
        <strain evidence="1 2">DSM 14555</strain>
    </source>
</reference>
<evidence type="ECO:0000313" key="2">
    <source>
        <dbReference type="Proteomes" id="UP001185069"/>
    </source>
</evidence>
<accession>A0ABU1JDJ3</accession>
<dbReference type="SUPFAM" id="SSF89796">
    <property type="entry name" value="CoA-transferase family III (CaiB/BaiF)"/>
    <property type="match status" value="1"/>
</dbReference>
<dbReference type="InterPro" id="IPR003673">
    <property type="entry name" value="CoA-Trfase_fam_III"/>
</dbReference>
<dbReference type="InterPro" id="IPR050509">
    <property type="entry name" value="CoA-transferase_III"/>
</dbReference>
<keyword evidence="2" id="KW-1185">Reference proteome</keyword>
<sequence>MGEETTAKPLLGLRVLEMAGIGPVPHLGTLLRNLGAEVTVAVRPTPSMADFLQTFYAQGKAHRPFDLKKQGDRSAVLELAQESDVLLEGMRPGVMERLGLGPEECLKANPDLIYARVTGYGQSGPLHADPGHDINYIAQSGALHGFRRGSDMPVPPINLVGDFAGGSMHGAISILAALLGKQAGQPVEQVLDIAMVDGSAALMTMYENFNRVLGDELPSPLTNAPFYAVYESAVPGEFVAVGAIEPQFFSQLLLATGIDFPDDGSQNDPRNWSKLRELLETAFRSKSRSEWARIGHETGSCISAVLSLDESGTDPHMQHRIALQRQRGATGGALHPSLYE</sequence>
<dbReference type="InterPro" id="IPR023606">
    <property type="entry name" value="CoA-Trfase_III_dom_1_sf"/>
</dbReference>